<dbReference type="Gene3D" id="3.40.630.30">
    <property type="match status" value="1"/>
</dbReference>
<dbReference type="Proteomes" id="UP000800039">
    <property type="component" value="Unassembled WGS sequence"/>
</dbReference>
<dbReference type="OrthoDB" id="2129362at2759"/>
<protein>
    <submittedName>
        <fullName evidence="2">Acyl-CoA N-acyltransferase</fullName>
    </submittedName>
</protein>
<name>A0A9P4LD35_9PLEO</name>
<dbReference type="EMBL" id="ML976614">
    <property type="protein sequence ID" value="KAF1850640.1"/>
    <property type="molecule type" value="Genomic_DNA"/>
</dbReference>
<accession>A0A9P4LD35</accession>
<dbReference type="AlphaFoldDB" id="A0A9P4LD35"/>
<evidence type="ECO:0000259" key="1">
    <source>
        <dbReference type="PROSITE" id="PS51186"/>
    </source>
</evidence>
<dbReference type="GO" id="GO:0016747">
    <property type="term" value="F:acyltransferase activity, transferring groups other than amino-acyl groups"/>
    <property type="evidence" value="ECO:0007669"/>
    <property type="project" value="InterPro"/>
</dbReference>
<dbReference type="PROSITE" id="PS51186">
    <property type="entry name" value="GNAT"/>
    <property type="match status" value="1"/>
</dbReference>
<reference evidence="2" key="1">
    <citation type="submission" date="2020-01" db="EMBL/GenBank/DDBJ databases">
        <authorList>
            <consortium name="DOE Joint Genome Institute"/>
            <person name="Haridas S."/>
            <person name="Albert R."/>
            <person name="Binder M."/>
            <person name="Bloem J."/>
            <person name="Labutti K."/>
            <person name="Salamov A."/>
            <person name="Andreopoulos B."/>
            <person name="Baker S.E."/>
            <person name="Barry K."/>
            <person name="Bills G."/>
            <person name="Bluhm B.H."/>
            <person name="Cannon C."/>
            <person name="Castanera R."/>
            <person name="Culley D.E."/>
            <person name="Daum C."/>
            <person name="Ezra D."/>
            <person name="Gonzalez J.B."/>
            <person name="Henrissat B."/>
            <person name="Kuo A."/>
            <person name="Liang C."/>
            <person name="Lipzen A."/>
            <person name="Lutzoni F."/>
            <person name="Magnuson J."/>
            <person name="Mondo S."/>
            <person name="Nolan M."/>
            <person name="Ohm R."/>
            <person name="Pangilinan J."/>
            <person name="Park H.-J."/>
            <person name="Ramirez L."/>
            <person name="Alfaro M."/>
            <person name="Sun H."/>
            <person name="Tritt A."/>
            <person name="Yoshinaga Y."/>
            <person name="Zwiers L.-H."/>
            <person name="Turgeon B.G."/>
            <person name="Goodwin S.B."/>
            <person name="Spatafora J.W."/>
            <person name="Crous P.W."/>
            <person name="Grigoriev I.V."/>
        </authorList>
    </citation>
    <scope>NUCLEOTIDE SEQUENCE</scope>
    <source>
        <strain evidence="2">CBS 394.84</strain>
    </source>
</reference>
<dbReference type="CDD" id="cd04301">
    <property type="entry name" value="NAT_SF"/>
    <property type="match status" value="1"/>
</dbReference>
<dbReference type="InterPro" id="IPR000182">
    <property type="entry name" value="GNAT_dom"/>
</dbReference>
<evidence type="ECO:0000313" key="2">
    <source>
        <dbReference type="EMBL" id="KAF1850640.1"/>
    </source>
</evidence>
<proteinExistence type="predicted"/>
<dbReference type="InterPro" id="IPR016181">
    <property type="entry name" value="Acyl_CoA_acyltransferase"/>
</dbReference>
<dbReference type="RefSeq" id="XP_040793203.1">
    <property type="nucleotide sequence ID" value="XM_040927974.1"/>
</dbReference>
<sequence length="199" mass="22341">MRIRACRKTDLPAIRTILEYYVLNTVITLALTPPTCDQVRESWHNATSHGLPYLVAVQDDPDNVLGFGYAGEFRGGGGRGGYRHTVELSLFCHPDHMKKGIGSRLLQQLIEILKAPERFPDYVSVSRKEDDKVRMLLACMSVDEKTWGGGLGLRDFYVKHGFDEVGHMNKVGHKFNRWCVAPIYAHKLGWLPSTLTVGG</sequence>
<feature type="domain" description="N-acetyltransferase" evidence="1">
    <location>
        <begin position="1"/>
        <end position="189"/>
    </location>
</feature>
<organism evidence="2 3">
    <name type="scientific">Cucurbitaria berberidis CBS 394.84</name>
    <dbReference type="NCBI Taxonomy" id="1168544"/>
    <lineage>
        <taxon>Eukaryota</taxon>
        <taxon>Fungi</taxon>
        <taxon>Dikarya</taxon>
        <taxon>Ascomycota</taxon>
        <taxon>Pezizomycotina</taxon>
        <taxon>Dothideomycetes</taxon>
        <taxon>Pleosporomycetidae</taxon>
        <taxon>Pleosporales</taxon>
        <taxon>Pleosporineae</taxon>
        <taxon>Cucurbitariaceae</taxon>
        <taxon>Cucurbitaria</taxon>
    </lineage>
</organism>
<evidence type="ECO:0000313" key="3">
    <source>
        <dbReference type="Proteomes" id="UP000800039"/>
    </source>
</evidence>
<gene>
    <name evidence="2" type="ORF">K460DRAFT_274679</name>
</gene>
<dbReference type="GeneID" id="63845227"/>
<dbReference type="SUPFAM" id="SSF55729">
    <property type="entry name" value="Acyl-CoA N-acyltransferases (Nat)"/>
    <property type="match status" value="1"/>
</dbReference>
<comment type="caution">
    <text evidence="2">The sequence shown here is derived from an EMBL/GenBank/DDBJ whole genome shotgun (WGS) entry which is preliminary data.</text>
</comment>
<dbReference type="Pfam" id="PF00583">
    <property type="entry name" value="Acetyltransf_1"/>
    <property type="match status" value="1"/>
</dbReference>
<keyword evidence="3" id="KW-1185">Reference proteome</keyword>